<dbReference type="GO" id="GO:1990429">
    <property type="term" value="C:peroxisomal importomer complex"/>
    <property type="evidence" value="ECO:0007669"/>
    <property type="project" value="TreeGrafter"/>
</dbReference>
<dbReference type="Proteomes" id="UP000035681">
    <property type="component" value="Unplaced"/>
</dbReference>
<accession>A0AAF5CV99</accession>
<name>A0AAF5CV99_STRER</name>
<dbReference type="InterPro" id="IPR017375">
    <property type="entry name" value="PEX12"/>
</dbReference>
<evidence type="ECO:0000313" key="19">
    <source>
        <dbReference type="Proteomes" id="UP000035681"/>
    </source>
</evidence>
<keyword evidence="11 17" id="KW-1133">Transmembrane helix</keyword>
<comment type="function">
    <text evidence="15">Component of a retrotranslocation channel required for peroxisome organization by mediating export of the PEX5 receptor from peroxisomes to the cytosol, thereby promoting PEX5 recycling.</text>
</comment>
<evidence type="ECO:0000256" key="13">
    <source>
        <dbReference type="ARBA" id="ARBA00023140"/>
    </source>
</evidence>
<keyword evidence="12 15" id="KW-0472">Membrane</keyword>
<organism evidence="19 20">
    <name type="scientific">Strongyloides stercoralis</name>
    <name type="common">Threadworm</name>
    <dbReference type="NCBI Taxonomy" id="6248"/>
    <lineage>
        <taxon>Eukaryota</taxon>
        <taxon>Metazoa</taxon>
        <taxon>Ecdysozoa</taxon>
        <taxon>Nematoda</taxon>
        <taxon>Chromadorea</taxon>
        <taxon>Rhabditida</taxon>
        <taxon>Tylenchina</taxon>
        <taxon>Panagrolaimomorpha</taxon>
        <taxon>Strongyloidoidea</taxon>
        <taxon>Strongyloididae</taxon>
        <taxon>Strongyloides</taxon>
    </lineage>
</organism>
<feature type="domain" description="RING-type" evidence="18">
    <location>
        <begin position="247"/>
        <end position="284"/>
    </location>
</feature>
<protein>
    <recommendedName>
        <fullName evidence="4 15">Peroxisome assembly protein 12</fullName>
    </recommendedName>
    <alternativeName>
        <fullName evidence="14 15">Peroxin-12</fullName>
    </alternativeName>
</protein>
<evidence type="ECO:0000256" key="4">
    <source>
        <dbReference type="ARBA" id="ARBA00018980"/>
    </source>
</evidence>
<dbReference type="InterPro" id="IPR001841">
    <property type="entry name" value="Znf_RING"/>
</dbReference>
<proteinExistence type="inferred from homology"/>
<evidence type="ECO:0000256" key="1">
    <source>
        <dbReference type="ARBA" id="ARBA00004585"/>
    </source>
</evidence>
<dbReference type="PANTHER" id="PTHR12888">
    <property type="entry name" value="PEROXISOME ASSEMBLY PROTEIN 12 PEROXIN-12"/>
    <property type="match status" value="1"/>
</dbReference>
<evidence type="ECO:0000259" key="18">
    <source>
        <dbReference type="PROSITE" id="PS50089"/>
    </source>
</evidence>
<keyword evidence="7" id="KW-0479">Metal-binding</keyword>
<evidence type="ECO:0000256" key="2">
    <source>
        <dbReference type="ARBA" id="ARBA00004906"/>
    </source>
</evidence>
<evidence type="ECO:0000256" key="6">
    <source>
        <dbReference type="ARBA" id="ARBA00022692"/>
    </source>
</evidence>
<keyword evidence="9" id="KW-0862">Zinc</keyword>
<dbReference type="GO" id="GO:0005778">
    <property type="term" value="C:peroxisomal membrane"/>
    <property type="evidence" value="ECO:0007669"/>
    <property type="project" value="UniProtKB-SubCell"/>
</dbReference>
<dbReference type="WBParaSite" id="TCONS_00002351.p1">
    <property type="protein sequence ID" value="TCONS_00002351.p1"/>
    <property type="gene ID" value="XLOC_002209"/>
</dbReference>
<evidence type="ECO:0000256" key="17">
    <source>
        <dbReference type="SAM" id="Phobius"/>
    </source>
</evidence>
<dbReference type="PANTHER" id="PTHR12888:SF0">
    <property type="entry name" value="PEROXISOME ASSEMBLY PROTEIN 12"/>
    <property type="match status" value="1"/>
</dbReference>
<keyword evidence="19" id="KW-1185">Reference proteome</keyword>
<evidence type="ECO:0000256" key="11">
    <source>
        <dbReference type="ARBA" id="ARBA00022989"/>
    </source>
</evidence>
<evidence type="ECO:0000256" key="5">
    <source>
        <dbReference type="ARBA" id="ARBA00022448"/>
    </source>
</evidence>
<dbReference type="SUPFAM" id="SSF57850">
    <property type="entry name" value="RING/U-box"/>
    <property type="match status" value="1"/>
</dbReference>
<comment type="similarity">
    <text evidence="3 15">Belongs to the pex2/pex10/pex12 family.</text>
</comment>
<dbReference type="PIRSF" id="PIRSF038074">
    <property type="entry name" value="Peroxisome_assembly_p12"/>
    <property type="match status" value="1"/>
</dbReference>
<keyword evidence="5" id="KW-0813">Transport</keyword>
<evidence type="ECO:0000256" key="15">
    <source>
        <dbReference type="PIRNR" id="PIRNR038074"/>
    </source>
</evidence>
<keyword evidence="6 17" id="KW-0812">Transmembrane</keyword>
<evidence type="ECO:0000256" key="12">
    <source>
        <dbReference type="ARBA" id="ARBA00023136"/>
    </source>
</evidence>
<dbReference type="InterPro" id="IPR013083">
    <property type="entry name" value="Znf_RING/FYVE/PHD"/>
</dbReference>
<keyword evidence="10" id="KW-0653">Protein transport</keyword>
<dbReference type="GO" id="GO:0008270">
    <property type="term" value="F:zinc ion binding"/>
    <property type="evidence" value="ECO:0007669"/>
    <property type="project" value="UniProtKB-KW"/>
</dbReference>
<evidence type="ECO:0000313" key="20">
    <source>
        <dbReference type="WBParaSite" id="TCONS_00002351.p1"/>
    </source>
</evidence>
<reference evidence="20" key="1">
    <citation type="submission" date="2024-02" db="UniProtKB">
        <authorList>
            <consortium name="WormBaseParasite"/>
        </authorList>
    </citation>
    <scope>IDENTIFICATION</scope>
</reference>
<dbReference type="Pfam" id="PF04757">
    <property type="entry name" value="Pex2_Pex12"/>
    <property type="match status" value="1"/>
</dbReference>
<comment type="pathway">
    <text evidence="2">Protein modification; protein ubiquitination.</text>
</comment>
<feature type="transmembrane region" description="Helical" evidence="17">
    <location>
        <begin position="110"/>
        <end position="128"/>
    </location>
</feature>
<dbReference type="AlphaFoldDB" id="A0AAF5CV99"/>
<evidence type="ECO:0000256" key="3">
    <source>
        <dbReference type="ARBA" id="ARBA00008704"/>
    </source>
</evidence>
<dbReference type="GO" id="GO:0016558">
    <property type="term" value="P:protein import into peroxisome matrix"/>
    <property type="evidence" value="ECO:0007669"/>
    <property type="project" value="UniProtKB-UniRule"/>
</dbReference>
<evidence type="ECO:0000256" key="9">
    <source>
        <dbReference type="ARBA" id="ARBA00022833"/>
    </source>
</evidence>
<sequence length="299" mass="34720">ILALLKNEWKYKILNRNFEEFYLIFNVLLNYFYLKQYGSSFFEHFYGIKRVFNKTGMVPKGNVEIIRSLFQIVLLPYILTKINEWKSKASEISSNNRSKWANFVLKAWPYINKFILALSIILQALYLFNYSPIHSIEMLLAGVFYQKYSTIDLKLMESRKISFNSSSFVGKIMNLIVGLISKFGKILSYILIAIQVLNYVQEATDSTTNNILNIFKGNINGERKSNIEFPIQKLSDAEAMNLSKDQCPLCLKKRENDTVLSCSGYIFCFKCIHQYISKYGRCPVTSTPTTTNELVRIYD</sequence>
<dbReference type="GO" id="GO:0004842">
    <property type="term" value="F:ubiquitin-protein transferase activity"/>
    <property type="evidence" value="ECO:0007669"/>
    <property type="project" value="TreeGrafter"/>
</dbReference>
<dbReference type="Gene3D" id="3.30.40.10">
    <property type="entry name" value="Zinc/RING finger domain, C3HC4 (zinc finger)"/>
    <property type="match status" value="1"/>
</dbReference>
<keyword evidence="13 15" id="KW-0576">Peroxisome</keyword>
<evidence type="ECO:0000256" key="16">
    <source>
        <dbReference type="PROSITE-ProRule" id="PRU00175"/>
    </source>
</evidence>
<evidence type="ECO:0000256" key="8">
    <source>
        <dbReference type="ARBA" id="ARBA00022771"/>
    </source>
</evidence>
<evidence type="ECO:0000256" key="10">
    <source>
        <dbReference type="ARBA" id="ARBA00022927"/>
    </source>
</evidence>
<evidence type="ECO:0000256" key="14">
    <source>
        <dbReference type="ARBA" id="ARBA00029692"/>
    </source>
</evidence>
<evidence type="ECO:0000256" key="7">
    <source>
        <dbReference type="ARBA" id="ARBA00022723"/>
    </source>
</evidence>
<keyword evidence="8 16" id="KW-0863">Zinc-finger</keyword>
<dbReference type="CDD" id="cd16451">
    <property type="entry name" value="mRING_PEX12"/>
    <property type="match status" value="1"/>
</dbReference>
<dbReference type="GO" id="GO:0006513">
    <property type="term" value="P:protein monoubiquitination"/>
    <property type="evidence" value="ECO:0007669"/>
    <property type="project" value="TreeGrafter"/>
</dbReference>
<dbReference type="PROSITE" id="PS50089">
    <property type="entry name" value="ZF_RING_2"/>
    <property type="match status" value="1"/>
</dbReference>
<dbReference type="InterPro" id="IPR006845">
    <property type="entry name" value="Pex_N"/>
</dbReference>
<comment type="subcellular location">
    <subcellularLocation>
        <location evidence="1">Peroxisome membrane</location>
        <topology evidence="1">Multi-pass membrane protein</topology>
    </subcellularLocation>
</comment>